<evidence type="ECO:0000313" key="6">
    <source>
        <dbReference type="Proteomes" id="UP000076722"/>
    </source>
</evidence>
<protein>
    <recommendedName>
        <fullName evidence="1 4">Proteasome assembly chaperone 2</fullName>
    </recommendedName>
</protein>
<dbReference type="EMBL" id="KV419395">
    <property type="protein sequence ID" value="KZS98275.1"/>
    <property type="molecule type" value="Genomic_DNA"/>
</dbReference>
<evidence type="ECO:0000256" key="1">
    <source>
        <dbReference type="ARBA" id="ARBA00019186"/>
    </source>
</evidence>
<dbReference type="AlphaFoldDB" id="A0A164ZZD9"/>
<dbReference type="Gene3D" id="3.40.50.10900">
    <property type="entry name" value="PAC-like subunit"/>
    <property type="match status" value="2"/>
</dbReference>
<evidence type="ECO:0000256" key="4">
    <source>
        <dbReference type="PIRNR" id="PIRNR010044"/>
    </source>
</evidence>
<evidence type="ECO:0000256" key="2">
    <source>
        <dbReference type="ARBA" id="ARBA00023186"/>
    </source>
</evidence>
<reference evidence="5 6" key="1">
    <citation type="journal article" date="2016" name="Mol. Biol. Evol.">
        <title>Comparative Genomics of Early-Diverging Mushroom-Forming Fungi Provides Insights into the Origins of Lignocellulose Decay Capabilities.</title>
        <authorList>
            <person name="Nagy L.G."/>
            <person name="Riley R."/>
            <person name="Tritt A."/>
            <person name="Adam C."/>
            <person name="Daum C."/>
            <person name="Floudas D."/>
            <person name="Sun H."/>
            <person name="Yadav J.S."/>
            <person name="Pangilinan J."/>
            <person name="Larsson K.H."/>
            <person name="Matsuura K."/>
            <person name="Barry K."/>
            <person name="Labutti K."/>
            <person name="Kuo R."/>
            <person name="Ohm R.A."/>
            <person name="Bhattacharya S.S."/>
            <person name="Shirouzu T."/>
            <person name="Yoshinaga Y."/>
            <person name="Martin F.M."/>
            <person name="Grigoriev I.V."/>
            <person name="Hibbett D.S."/>
        </authorList>
    </citation>
    <scope>NUCLEOTIDE SEQUENCE [LARGE SCALE GENOMIC DNA]</scope>
    <source>
        <strain evidence="5 6">HHB9708</strain>
    </source>
</reference>
<dbReference type="Pfam" id="PF09754">
    <property type="entry name" value="PAC2"/>
    <property type="match status" value="1"/>
</dbReference>
<dbReference type="InterPro" id="IPR019151">
    <property type="entry name" value="Proteasome_assmbl_chaperone_2"/>
</dbReference>
<name>A0A164ZZD9_9AGAM</name>
<sequence length="243" mass="26722">MAFYTATSSFSLKSKILVYPVVSTANLPQLAVDLVISTLELRRVGFLDDSLLTPAVGTRENGDDGITTPLEVWGKEGIDIVLIQQRSPVLKYHKEKFGEQFVRWVVDSAFSALVLLAGVELTNRTDAQMSTATYHLVANPGRGIELPRGLDLSGIPSFVPNDEPIRMPGTGLTRRILQDPSLAKVPTVAVLRFVMEGDNREDAHDFASTVAHIAGVKIPRTGWREPQSWVGLFGRDFEQTIYG</sequence>
<comment type="similarity">
    <text evidence="3 4">Belongs to the PSMG2 family.</text>
</comment>
<dbReference type="PANTHER" id="PTHR12970">
    <property type="entry name" value="PROTEASOME ASSEMBLY CHAPERONE 2"/>
    <property type="match status" value="1"/>
</dbReference>
<dbReference type="GO" id="GO:0005829">
    <property type="term" value="C:cytosol"/>
    <property type="evidence" value="ECO:0007669"/>
    <property type="project" value="TreeGrafter"/>
</dbReference>
<dbReference type="STRING" id="1314777.A0A164ZZD9"/>
<evidence type="ECO:0000313" key="5">
    <source>
        <dbReference type="EMBL" id="KZS98275.1"/>
    </source>
</evidence>
<dbReference type="OrthoDB" id="10260712at2759"/>
<keyword evidence="6" id="KW-1185">Reference proteome</keyword>
<dbReference type="GO" id="GO:0043248">
    <property type="term" value="P:proteasome assembly"/>
    <property type="evidence" value="ECO:0007669"/>
    <property type="project" value="TreeGrafter"/>
</dbReference>
<dbReference type="Proteomes" id="UP000076722">
    <property type="component" value="Unassembled WGS sequence"/>
</dbReference>
<dbReference type="InterPro" id="IPR016562">
    <property type="entry name" value="Proteasome_assmbl_chp_2_euk"/>
</dbReference>
<comment type="function">
    <text evidence="4">Involved in 20S proteasome assembly.</text>
</comment>
<dbReference type="InterPro" id="IPR038389">
    <property type="entry name" value="PSMG2_sf"/>
</dbReference>
<evidence type="ECO:0000256" key="3">
    <source>
        <dbReference type="ARBA" id="ARBA00025745"/>
    </source>
</evidence>
<proteinExistence type="inferred from homology"/>
<accession>A0A164ZZD9</accession>
<dbReference type="GO" id="GO:0005634">
    <property type="term" value="C:nucleus"/>
    <property type="evidence" value="ECO:0007669"/>
    <property type="project" value="TreeGrafter"/>
</dbReference>
<gene>
    <name evidence="5" type="ORF">SISNIDRAFT_136915</name>
</gene>
<dbReference type="PANTHER" id="PTHR12970:SF1">
    <property type="entry name" value="PROTEASOME ASSEMBLY CHAPERONE 2"/>
    <property type="match status" value="1"/>
</dbReference>
<keyword evidence="2 4" id="KW-0143">Chaperone</keyword>
<dbReference type="PIRSF" id="PIRSF010044">
    <property type="entry name" value="UCP010044"/>
    <property type="match status" value="1"/>
</dbReference>
<comment type="subunit">
    <text evidence="4">Component of the 20S proteasome chaperone.</text>
</comment>
<organism evidence="5 6">
    <name type="scientific">Sistotremastrum niveocremeum HHB9708</name>
    <dbReference type="NCBI Taxonomy" id="1314777"/>
    <lineage>
        <taxon>Eukaryota</taxon>
        <taxon>Fungi</taxon>
        <taxon>Dikarya</taxon>
        <taxon>Basidiomycota</taxon>
        <taxon>Agaricomycotina</taxon>
        <taxon>Agaricomycetes</taxon>
        <taxon>Sistotremastrales</taxon>
        <taxon>Sistotremastraceae</taxon>
        <taxon>Sertulicium</taxon>
        <taxon>Sertulicium niveocremeum</taxon>
    </lineage>
</organism>